<comment type="caution">
    <text evidence="1">The sequence shown here is derived from an EMBL/GenBank/DDBJ whole genome shotgun (WGS) entry which is preliminary data.</text>
</comment>
<sequence>MEQGDTSQPGVTTRARSGGFRMLKFNTYDGMGDPSNHIKAYDSQLYSSSFPSSFSGATLKWFHKLPPNSIDCWQDSDDCRVLKAEIEKLI</sequence>
<proteinExistence type="predicted"/>
<protein>
    <recommendedName>
        <fullName evidence="3">Retrotransposon gag domain-containing protein</fullName>
    </recommendedName>
</protein>
<evidence type="ECO:0000313" key="2">
    <source>
        <dbReference type="Proteomes" id="UP001454036"/>
    </source>
</evidence>
<reference evidence="1 2" key="1">
    <citation type="submission" date="2024-01" db="EMBL/GenBank/DDBJ databases">
        <title>The complete chloroplast genome sequence of Lithospermum erythrorhizon: insights into the phylogenetic relationship among Boraginaceae species and the maternal lineages of purple gromwells.</title>
        <authorList>
            <person name="Okada T."/>
            <person name="Watanabe K."/>
        </authorList>
    </citation>
    <scope>NUCLEOTIDE SEQUENCE [LARGE SCALE GENOMIC DNA]</scope>
</reference>
<dbReference type="Proteomes" id="UP001454036">
    <property type="component" value="Unassembled WGS sequence"/>
</dbReference>
<name>A0AAV3NY99_LITER</name>
<evidence type="ECO:0000313" key="1">
    <source>
        <dbReference type="EMBL" id="GAA0143822.1"/>
    </source>
</evidence>
<dbReference type="EMBL" id="BAABME010000566">
    <property type="protein sequence ID" value="GAA0143822.1"/>
    <property type="molecule type" value="Genomic_DNA"/>
</dbReference>
<evidence type="ECO:0008006" key="3">
    <source>
        <dbReference type="Google" id="ProtNLM"/>
    </source>
</evidence>
<organism evidence="1 2">
    <name type="scientific">Lithospermum erythrorhizon</name>
    <name type="common">Purple gromwell</name>
    <name type="synonym">Lithospermum officinale var. erythrorhizon</name>
    <dbReference type="NCBI Taxonomy" id="34254"/>
    <lineage>
        <taxon>Eukaryota</taxon>
        <taxon>Viridiplantae</taxon>
        <taxon>Streptophyta</taxon>
        <taxon>Embryophyta</taxon>
        <taxon>Tracheophyta</taxon>
        <taxon>Spermatophyta</taxon>
        <taxon>Magnoliopsida</taxon>
        <taxon>eudicotyledons</taxon>
        <taxon>Gunneridae</taxon>
        <taxon>Pentapetalae</taxon>
        <taxon>asterids</taxon>
        <taxon>lamiids</taxon>
        <taxon>Boraginales</taxon>
        <taxon>Boraginaceae</taxon>
        <taxon>Boraginoideae</taxon>
        <taxon>Lithospermeae</taxon>
        <taxon>Lithospermum</taxon>
    </lineage>
</organism>
<gene>
    <name evidence="1" type="ORF">LIER_04416</name>
</gene>
<keyword evidence="2" id="KW-1185">Reference proteome</keyword>
<accession>A0AAV3NY99</accession>
<dbReference type="AlphaFoldDB" id="A0AAV3NY99"/>